<proteinExistence type="predicted"/>
<dbReference type="PANTHER" id="PTHR39162:SF1">
    <property type="entry name" value="SPORULATION PROTEIN YTFJ"/>
    <property type="match status" value="1"/>
</dbReference>
<comment type="caution">
    <text evidence="2">The sequence shown here is derived from an EMBL/GenBank/DDBJ whole genome shotgun (WGS) entry which is preliminary data.</text>
</comment>
<feature type="region of interest" description="Disordered" evidence="1">
    <location>
        <begin position="58"/>
        <end position="82"/>
    </location>
</feature>
<dbReference type="Proteomes" id="UP000188836">
    <property type="component" value="Unassembled WGS sequence"/>
</dbReference>
<dbReference type="STRING" id="1538463.B0T36_06015"/>
<evidence type="ECO:0000313" key="2">
    <source>
        <dbReference type="EMBL" id="ONM46434.1"/>
    </source>
</evidence>
<name>A0A1W0B713_9NOCA</name>
<feature type="compositionally biased region" description="Gly residues" evidence="1">
    <location>
        <begin position="73"/>
        <end position="82"/>
    </location>
</feature>
<evidence type="ECO:0000313" key="3">
    <source>
        <dbReference type="Proteomes" id="UP000188836"/>
    </source>
</evidence>
<organism evidence="2 3">
    <name type="scientific">Nocardia donostiensis</name>
    <dbReference type="NCBI Taxonomy" id="1538463"/>
    <lineage>
        <taxon>Bacteria</taxon>
        <taxon>Bacillati</taxon>
        <taxon>Actinomycetota</taxon>
        <taxon>Actinomycetes</taxon>
        <taxon>Mycobacteriales</taxon>
        <taxon>Nocardiaceae</taxon>
        <taxon>Nocardia</taxon>
    </lineage>
</organism>
<protein>
    <recommendedName>
        <fullName evidence="4">Sporulation protein</fullName>
    </recommendedName>
</protein>
<gene>
    <name evidence="2" type="ORF">B0T46_23110</name>
</gene>
<dbReference type="PANTHER" id="PTHR39162">
    <property type="entry name" value="GLL3345 PROTEIN"/>
    <property type="match status" value="1"/>
</dbReference>
<dbReference type="EMBL" id="MUMY01000025">
    <property type="protein sequence ID" value="ONM46434.1"/>
    <property type="molecule type" value="Genomic_DNA"/>
</dbReference>
<sequence>MEKASAGGDGGGAAQGSVRLLERLAERLGAKASVSAVFGDPIVAEGVTIVPVARSGFGFGGGSGRSTGDTETGEGGGGGGGVDVRPLGYIEIRDGQAVYRPIRDPWVDVAVPLAAVVIGAAAPRAIRAWFRLRRRTR</sequence>
<dbReference type="InterPro" id="IPR014229">
    <property type="entry name" value="Spore_YtfJ"/>
</dbReference>
<dbReference type="Pfam" id="PF09579">
    <property type="entry name" value="Spore_YtfJ"/>
    <property type="match status" value="1"/>
</dbReference>
<reference evidence="2 3" key="1">
    <citation type="journal article" date="2016" name="Antonie Van Leeuwenhoek">
        <title>Nocardia donostiensis sp. nov., isolated from human respiratory specimens.</title>
        <authorList>
            <person name="Ercibengoa M."/>
            <person name="Bell M."/>
            <person name="Marimon J.M."/>
            <person name="Humrighouse B."/>
            <person name="Klenk H.P."/>
            <person name="Potter G."/>
            <person name="Perez-Trallero E."/>
        </authorList>
    </citation>
    <scope>NUCLEOTIDE SEQUENCE [LARGE SCALE GENOMIC DNA]</scope>
    <source>
        <strain evidence="2 3">X1655</strain>
    </source>
</reference>
<keyword evidence="3" id="KW-1185">Reference proteome</keyword>
<accession>A0A1W0B713</accession>
<evidence type="ECO:0008006" key="4">
    <source>
        <dbReference type="Google" id="ProtNLM"/>
    </source>
</evidence>
<dbReference type="AlphaFoldDB" id="A0A1W0B713"/>
<evidence type="ECO:0000256" key="1">
    <source>
        <dbReference type="SAM" id="MobiDB-lite"/>
    </source>
</evidence>